<proteinExistence type="predicted"/>
<evidence type="ECO:0000259" key="1">
    <source>
        <dbReference type="Pfam" id="PF01569"/>
    </source>
</evidence>
<dbReference type="Gene3D" id="1.10.606.20">
    <property type="match status" value="1"/>
</dbReference>
<dbReference type="KEGG" id="euz:DVS28_a3419"/>
<dbReference type="Pfam" id="PF01569">
    <property type="entry name" value="PAP2"/>
    <property type="match status" value="1"/>
</dbReference>
<dbReference type="Proteomes" id="UP000264006">
    <property type="component" value="Chromosome"/>
</dbReference>
<reference evidence="2 3" key="1">
    <citation type="submission" date="2018-09" db="EMBL/GenBank/DDBJ databases">
        <title>Complete genome sequence of Euzebya sp. DY32-46 isolated from seawater of Pacific Ocean.</title>
        <authorList>
            <person name="Xu L."/>
            <person name="Wu Y.-H."/>
            <person name="Xu X.-W."/>
        </authorList>
    </citation>
    <scope>NUCLEOTIDE SEQUENCE [LARGE SCALE GENOMIC DNA]</scope>
    <source>
        <strain evidence="2 3">DY32-46</strain>
    </source>
</reference>
<gene>
    <name evidence="2" type="ORF">DVS28_a3419</name>
</gene>
<evidence type="ECO:0000313" key="3">
    <source>
        <dbReference type="Proteomes" id="UP000264006"/>
    </source>
</evidence>
<evidence type="ECO:0000313" key="2">
    <source>
        <dbReference type="EMBL" id="AXV08094.1"/>
    </source>
</evidence>
<dbReference type="EMBL" id="CP031165">
    <property type="protein sequence ID" value="AXV08094.1"/>
    <property type="molecule type" value="Genomic_DNA"/>
</dbReference>
<dbReference type="PROSITE" id="PS51318">
    <property type="entry name" value="TAT"/>
    <property type="match status" value="1"/>
</dbReference>
<dbReference type="InterPro" id="IPR006311">
    <property type="entry name" value="TAT_signal"/>
</dbReference>
<dbReference type="AlphaFoldDB" id="A0A346Y0U7"/>
<dbReference type="InterPro" id="IPR000326">
    <property type="entry name" value="PAP2/HPO"/>
</dbReference>
<dbReference type="CDD" id="cd03398">
    <property type="entry name" value="PAP2_haloperoxidase"/>
    <property type="match status" value="1"/>
</dbReference>
<keyword evidence="3" id="KW-1185">Reference proteome</keyword>
<dbReference type="SUPFAM" id="SSF48317">
    <property type="entry name" value="Acid phosphatase/Vanadium-dependent haloperoxidase"/>
    <property type="match status" value="1"/>
</dbReference>
<accession>A0A346Y0U7</accession>
<dbReference type="InterPro" id="IPR052559">
    <property type="entry name" value="V-haloperoxidase"/>
</dbReference>
<sequence length="480" mass="50511">MHESDGWGGARVSRRKVLQGAGAGVGLALVGTGPARATPATLAKHHAADVLHCWVAALYRSQGQAWAWPTMAARFYGLAMLAGWEAVVDGVPNRRSLGGRLNGLGTSPVAGAKKIHWPIAANAAIGHVAAAAAAAPPATDVPDRTPAVREGLVSYRQSTHTALSRGVAASTVAAAVRHGEAVGRWLVTWAAADGFDQRDAGPKYVPPLGPGLWVATHPNFGAAIEPNWHRVRPFALQVARDADGRAVCPAAPTPPIPYDPTPGSAFHREAMVVVDAQANLTDAQRMTAMYWRDNPDGVTGLPAGHWMGIASAATEDSGKDLGEAAEVLALTAICIADAFTSCWIEKYRTNLLRPISYIRDHINPGWTTFVNTPAFPEYTSGHSVGSAAAAHALTTLLGNRSFVDRHSEGRRVTGNPSGTAYTLTARRFKSFTAAADEAASSRLWGGIHYPMGISHGLTQGRRVAELVMATARTTPGNGPR</sequence>
<dbReference type="PANTHER" id="PTHR34599:SF1">
    <property type="entry name" value="PHOSPHATIDIC ACID PHOSPHATASE TYPE 2_HALOPEROXIDASE DOMAIN-CONTAINING PROTEIN"/>
    <property type="match status" value="1"/>
</dbReference>
<name>A0A346Y0U7_9ACTN</name>
<feature type="domain" description="Phosphatidic acid phosphatase type 2/haloperoxidase" evidence="1">
    <location>
        <begin position="328"/>
        <end position="470"/>
    </location>
</feature>
<protein>
    <recommendedName>
        <fullName evidence="1">Phosphatidic acid phosphatase type 2/haloperoxidase domain-containing protein</fullName>
    </recommendedName>
</protein>
<dbReference type="InterPro" id="IPR036938">
    <property type="entry name" value="PAP2/HPO_sf"/>
</dbReference>
<dbReference type="PANTHER" id="PTHR34599">
    <property type="entry name" value="PEROXIDASE-RELATED"/>
    <property type="match status" value="1"/>
</dbReference>
<organism evidence="2 3">
    <name type="scientific">Euzebya pacifica</name>
    <dbReference type="NCBI Taxonomy" id="1608957"/>
    <lineage>
        <taxon>Bacteria</taxon>
        <taxon>Bacillati</taxon>
        <taxon>Actinomycetota</taxon>
        <taxon>Nitriliruptoria</taxon>
        <taxon>Euzebyales</taxon>
    </lineage>
</organism>